<accession>A0A1V3GBE4</accession>
<evidence type="ECO:0000313" key="2">
    <source>
        <dbReference type="Proteomes" id="UP000188597"/>
    </source>
</evidence>
<reference evidence="1 2" key="1">
    <citation type="submission" date="2016-11" db="EMBL/GenBank/DDBJ databases">
        <authorList>
            <person name="Jaros S."/>
            <person name="Januszkiewicz K."/>
            <person name="Wedrychowicz H."/>
        </authorList>
    </citation>
    <scope>NUCLEOTIDE SEQUENCE [LARGE SCALE GENOMIC DNA]</scope>
    <source>
        <strain evidence="1 2">Con a/3</strain>
    </source>
</reference>
<dbReference type="Proteomes" id="UP000188597">
    <property type="component" value="Unassembled WGS sequence"/>
</dbReference>
<dbReference type="AlphaFoldDB" id="A0A1V3GBE4"/>
<protein>
    <submittedName>
        <fullName evidence="1">Uncharacterized protein</fullName>
    </submittedName>
</protein>
<dbReference type="RefSeq" id="WP_077359437.1">
    <property type="nucleotide sequence ID" value="NZ_MQMF01000001.1"/>
</dbReference>
<sequence>MNDLLKEKAMSWKVRLKKCMDTGRYTQASFAEALNNKYGTSYGQKDVSRWMNTGAKIKNGEVGFPKYDTMILISDFFSVDVGYLTGETDEISFSVEKACSYMGLNGGAIKAIREITQPENDATYMRKDMRESFNKFFSAEGFHNFFERLHDLQLTSILPNQENRVFDNLDSAIDYIRGLEYKGKIARYELNEALVLLVNELYPNPPQLDLNVKD</sequence>
<comment type="caution">
    <text evidence="1">The sequence shown here is derived from an EMBL/GenBank/DDBJ whole genome shotgun (WGS) entry which is preliminary data.</text>
</comment>
<evidence type="ECO:0000313" key="1">
    <source>
        <dbReference type="EMBL" id="OOE14022.1"/>
    </source>
</evidence>
<dbReference type="Gene3D" id="1.10.260.40">
    <property type="entry name" value="lambda repressor-like DNA-binding domains"/>
    <property type="match status" value="1"/>
</dbReference>
<dbReference type="EMBL" id="MQMF01000001">
    <property type="protein sequence ID" value="OOE14022.1"/>
    <property type="molecule type" value="Genomic_DNA"/>
</dbReference>
<dbReference type="OrthoDB" id="9812239at2"/>
<dbReference type="InterPro" id="IPR010982">
    <property type="entry name" value="Lambda_DNA-bd_dom_sf"/>
</dbReference>
<dbReference type="GO" id="GO:0003677">
    <property type="term" value="F:DNA binding"/>
    <property type="evidence" value="ECO:0007669"/>
    <property type="project" value="InterPro"/>
</dbReference>
<gene>
    <name evidence="1" type="ORF">UN64_02075</name>
</gene>
<name>A0A1V3GBE4_9BACL</name>
<organism evidence="1 2">
    <name type="scientific">Fictibacillus arsenicus</name>
    <dbReference type="NCBI Taxonomy" id="255247"/>
    <lineage>
        <taxon>Bacteria</taxon>
        <taxon>Bacillati</taxon>
        <taxon>Bacillota</taxon>
        <taxon>Bacilli</taxon>
        <taxon>Bacillales</taxon>
        <taxon>Fictibacillaceae</taxon>
        <taxon>Fictibacillus</taxon>
    </lineage>
</organism>
<proteinExistence type="predicted"/>